<dbReference type="InterPro" id="IPR029787">
    <property type="entry name" value="Nucleotide_cyclase"/>
</dbReference>
<dbReference type="NCBIfam" id="TIGR00254">
    <property type="entry name" value="GGDEF"/>
    <property type="match status" value="1"/>
</dbReference>
<dbReference type="Pfam" id="PF00990">
    <property type="entry name" value="GGDEF"/>
    <property type="match status" value="1"/>
</dbReference>
<dbReference type="Gene3D" id="3.30.70.270">
    <property type="match status" value="1"/>
</dbReference>
<dbReference type="PANTHER" id="PTHR45138:SF9">
    <property type="entry name" value="DIGUANYLATE CYCLASE DGCM-RELATED"/>
    <property type="match status" value="1"/>
</dbReference>
<feature type="domain" description="GGDEF" evidence="1">
    <location>
        <begin position="121"/>
        <end position="254"/>
    </location>
</feature>
<gene>
    <name evidence="2" type="ORF">SDC9_126668</name>
</gene>
<dbReference type="GO" id="GO:0005886">
    <property type="term" value="C:plasma membrane"/>
    <property type="evidence" value="ECO:0007669"/>
    <property type="project" value="TreeGrafter"/>
</dbReference>
<dbReference type="GO" id="GO:1902201">
    <property type="term" value="P:negative regulation of bacterial-type flagellum-dependent cell motility"/>
    <property type="evidence" value="ECO:0007669"/>
    <property type="project" value="TreeGrafter"/>
</dbReference>
<dbReference type="PROSITE" id="PS50887">
    <property type="entry name" value="GGDEF"/>
    <property type="match status" value="1"/>
</dbReference>
<organism evidence="2">
    <name type="scientific">bioreactor metagenome</name>
    <dbReference type="NCBI Taxonomy" id="1076179"/>
    <lineage>
        <taxon>unclassified sequences</taxon>
        <taxon>metagenomes</taxon>
        <taxon>ecological metagenomes</taxon>
    </lineage>
</organism>
<dbReference type="InterPro" id="IPR043128">
    <property type="entry name" value="Rev_trsase/Diguanyl_cyclase"/>
</dbReference>
<dbReference type="AlphaFoldDB" id="A0A645CRV3"/>
<reference evidence="2" key="1">
    <citation type="submission" date="2019-08" db="EMBL/GenBank/DDBJ databases">
        <authorList>
            <person name="Kucharzyk K."/>
            <person name="Murdoch R.W."/>
            <person name="Higgins S."/>
            <person name="Loffler F."/>
        </authorList>
    </citation>
    <scope>NUCLEOTIDE SEQUENCE</scope>
</reference>
<dbReference type="GO" id="GO:0052621">
    <property type="term" value="F:diguanylate cyclase activity"/>
    <property type="evidence" value="ECO:0007669"/>
    <property type="project" value="TreeGrafter"/>
</dbReference>
<dbReference type="CDD" id="cd01949">
    <property type="entry name" value="GGDEF"/>
    <property type="match status" value="1"/>
</dbReference>
<sequence>MKQLQLRMLATFVLIFALFSVAFGIFLETVLGNYTRSLHSELLVEQTQIVGTLLQNSADGSDWSFVEKELDKIDSFTEDRITLVASDGVVIYDSQLTAVNLENHLRREEIQEVLSGERRRHPVTLAVIDIDHFKNCNDRYGHDSGDSILKQLAAMFNEMATPYTTFYRIGGEEFGMIADYFSPSEAEAFLHTLKSTVARRKFAVQDGEMINLTISVGVAHSQKGETLKKTLKRADMALYQAKETGRNKVMVSARA</sequence>
<dbReference type="GO" id="GO:0043709">
    <property type="term" value="P:cell adhesion involved in single-species biofilm formation"/>
    <property type="evidence" value="ECO:0007669"/>
    <property type="project" value="TreeGrafter"/>
</dbReference>
<dbReference type="EMBL" id="VSSQ01029477">
    <property type="protein sequence ID" value="MPM79629.1"/>
    <property type="molecule type" value="Genomic_DNA"/>
</dbReference>
<comment type="caution">
    <text evidence="2">The sequence shown here is derived from an EMBL/GenBank/DDBJ whole genome shotgun (WGS) entry which is preliminary data.</text>
</comment>
<dbReference type="InterPro" id="IPR000160">
    <property type="entry name" value="GGDEF_dom"/>
</dbReference>
<accession>A0A645CRV3</accession>
<evidence type="ECO:0000313" key="2">
    <source>
        <dbReference type="EMBL" id="MPM79629.1"/>
    </source>
</evidence>
<name>A0A645CRV3_9ZZZZ</name>
<protein>
    <recommendedName>
        <fullName evidence="1">GGDEF domain-containing protein</fullName>
    </recommendedName>
</protein>
<dbReference type="SUPFAM" id="SSF55073">
    <property type="entry name" value="Nucleotide cyclase"/>
    <property type="match status" value="1"/>
</dbReference>
<dbReference type="PANTHER" id="PTHR45138">
    <property type="entry name" value="REGULATORY COMPONENTS OF SENSORY TRANSDUCTION SYSTEM"/>
    <property type="match status" value="1"/>
</dbReference>
<proteinExistence type="predicted"/>
<evidence type="ECO:0000259" key="1">
    <source>
        <dbReference type="PROSITE" id="PS50887"/>
    </source>
</evidence>
<dbReference type="SMART" id="SM00267">
    <property type="entry name" value="GGDEF"/>
    <property type="match status" value="1"/>
</dbReference>
<dbReference type="InterPro" id="IPR050469">
    <property type="entry name" value="Diguanylate_Cyclase"/>
</dbReference>